<comment type="caution">
    <text evidence="6">The sequence shown here is derived from an EMBL/GenBank/DDBJ whole genome shotgun (WGS) entry which is preliminary data.</text>
</comment>
<dbReference type="InterPro" id="IPR002903">
    <property type="entry name" value="RsmH"/>
</dbReference>
<comment type="similarity">
    <text evidence="1">Belongs to the methyltransferase superfamily. RsmH family.</text>
</comment>
<dbReference type="SUPFAM" id="SSF81799">
    <property type="entry name" value="Putative methyltransferase TM0872, insert domain"/>
    <property type="match status" value="1"/>
</dbReference>
<dbReference type="PANTHER" id="PTHR11265">
    <property type="entry name" value="S-ADENOSYL-METHYLTRANSFERASE MRAW"/>
    <property type="match status" value="1"/>
</dbReference>
<evidence type="ECO:0000313" key="6">
    <source>
        <dbReference type="EMBL" id="OGB89097.1"/>
    </source>
</evidence>
<evidence type="ECO:0000256" key="2">
    <source>
        <dbReference type="ARBA" id="ARBA00022552"/>
    </source>
</evidence>
<name>A0A1F4PZM9_UNCSA</name>
<evidence type="ECO:0000256" key="3">
    <source>
        <dbReference type="ARBA" id="ARBA00022603"/>
    </source>
</evidence>
<dbReference type="GO" id="GO:0005737">
    <property type="term" value="C:cytoplasm"/>
    <property type="evidence" value="ECO:0007669"/>
    <property type="project" value="TreeGrafter"/>
</dbReference>
<dbReference type="Pfam" id="PF01795">
    <property type="entry name" value="Methyltransf_5"/>
    <property type="match status" value="1"/>
</dbReference>
<keyword evidence="2" id="KW-0698">rRNA processing</keyword>
<dbReference type="Gene3D" id="1.10.150.170">
    <property type="entry name" value="Putative methyltransferase TM0872, insert domain"/>
    <property type="match status" value="1"/>
</dbReference>
<protein>
    <submittedName>
        <fullName evidence="6">16S rRNA (Cytosine(1402)-N(4))-methyltransferase</fullName>
    </submittedName>
</protein>
<dbReference type="AlphaFoldDB" id="A0A1F4PZM9"/>
<sequence>MRFDRTSGVPASEWLAHADAEEIAQALREWGELRGAWSITQSIIRGRPATTKQLQECVEEALGWRAPSAMAQVFQALRIAVNGEIQALQDLLAAGPRLLRPGGRFGVISYHSLEDRLVKQAFRALVTVHKDPHTGQDIETAMYRLITKKAVVPGPEEIVRNPRARSAKLRVICYPPPL</sequence>
<dbReference type="GO" id="GO:0070475">
    <property type="term" value="P:rRNA base methylation"/>
    <property type="evidence" value="ECO:0007669"/>
    <property type="project" value="TreeGrafter"/>
</dbReference>
<keyword evidence="3 6" id="KW-0489">Methyltransferase</keyword>
<accession>A0A1F4PZM9</accession>
<dbReference type="Gene3D" id="3.40.50.150">
    <property type="entry name" value="Vaccinia Virus protein VP39"/>
    <property type="match status" value="1"/>
</dbReference>
<evidence type="ECO:0000256" key="4">
    <source>
        <dbReference type="ARBA" id="ARBA00022679"/>
    </source>
</evidence>
<dbReference type="SUPFAM" id="SSF53335">
    <property type="entry name" value="S-adenosyl-L-methionine-dependent methyltransferases"/>
    <property type="match status" value="1"/>
</dbReference>
<organism evidence="6 7">
    <name type="scientific">candidate division WOR-1 bacterium RIFCSPHIGHO2_01_FULL_53_15</name>
    <dbReference type="NCBI Taxonomy" id="1802564"/>
    <lineage>
        <taxon>Bacteria</taxon>
        <taxon>Bacillati</taxon>
        <taxon>Saganbacteria</taxon>
    </lineage>
</organism>
<dbReference type="EMBL" id="METM01000030">
    <property type="protein sequence ID" value="OGB89097.1"/>
    <property type="molecule type" value="Genomic_DNA"/>
</dbReference>
<dbReference type="InterPro" id="IPR023397">
    <property type="entry name" value="SAM-dep_MeTrfase_MraW_recog"/>
</dbReference>
<dbReference type="PANTHER" id="PTHR11265:SF0">
    <property type="entry name" value="12S RRNA N4-METHYLCYTIDINE METHYLTRANSFERASE"/>
    <property type="match status" value="1"/>
</dbReference>
<gene>
    <name evidence="6" type="ORF">A2625_00930</name>
</gene>
<dbReference type="Proteomes" id="UP000178724">
    <property type="component" value="Unassembled WGS sequence"/>
</dbReference>
<evidence type="ECO:0000256" key="1">
    <source>
        <dbReference type="ARBA" id="ARBA00010396"/>
    </source>
</evidence>
<evidence type="ECO:0000256" key="5">
    <source>
        <dbReference type="ARBA" id="ARBA00022691"/>
    </source>
</evidence>
<keyword evidence="5" id="KW-0949">S-adenosyl-L-methionine</keyword>
<dbReference type="InterPro" id="IPR029063">
    <property type="entry name" value="SAM-dependent_MTases_sf"/>
</dbReference>
<evidence type="ECO:0000313" key="7">
    <source>
        <dbReference type="Proteomes" id="UP000178724"/>
    </source>
</evidence>
<proteinExistence type="inferred from homology"/>
<reference evidence="6 7" key="1">
    <citation type="journal article" date="2016" name="Nat. Commun.">
        <title>Thousands of microbial genomes shed light on interconnected biogeochemical processes in an aquifer system.</title>
        <authorList>
            <person name="Anantharaman K."/>
            <person name="Brown C.T."/>
            <person name="Hug L.A."/>
            <person name="Sharon I."/>
            <person name="Castelle C.J."/>
            <person name="Probst A.J."/>
            <person name="Thomas B.C."/>
            <person name="Singh A."/>
            <person name="Wilkins M.J."/>
            <person name="Karaoz U."/>
            <person name="Brodie E.L."/>
            <person name="Williams K.H."/>
            <person name="Hubbard S.S."/>
            <person name="Banfield J.F."/>
        </authorList>
    </citation>
    <scope>NUCLEOTIDE SEQUENCE [LARGE SCALE GENOMIC DNA]</scope>
</reference>
<dbReference type="GO" id="GO:0071424">
    <property type="term" value="F:rRNA (cytosine-N4-)-methyltransferase activity"/>
    <property type="evidence" value="ECO:0007669"/>
    <property type="project" value="TreeGrafter"/>
</dbReference>
<keyword evidence="4 6" id="KW-0808">Transferase</keyword>